<organism evidence="2 3">
    <name type="scientific">Kangiella koreensis (strain DSM 16069 / JCM 12317 / KCTC 12182 / SW-125)</name>
    <dbReference type="NCBI Taxonomy" id="523791"/>
    <lineage>
        <taxon>Bacteria</taxon>
        <taxon>Pseudomonadati</taxon>
        <taxon>Pseudomonadota</taxon>
        <taxon>Gammaproteobacteria</taxon>
        <taxon>Kangiellales</taxon>
        <taxon>Kangiellaceae</taxon>
        <taxon>Kangiella</taxon>
    </lineage>
</organism>
<feature type="domain" description="Beta-lactamase-related" evidence="1">
    <location>
        <begin position="33"/>
        <end position="314"/>
    </location>
</feature>
<gene>
    <name evidence="2" type="ordered locus">Kkor_0096</name>
</gene>
<dbReference type="PANTHER" id="PTHR43283">
    <property type="entry name" value="BETA-LACTAMASE-RELATED"/>
    <property type="match status" value="1"/>
</dbReference>
<evidence type="ECO:0000313" key="3">
    <source>
        <dbReference type="Proteomes" id="UP000001231"/>
    </source>
</evidence>
<evidence type="ECO:0000313" key="2">
    <source>
        <dbReference type="EMBL" id="ACV25517.1"/>
    </source>
</evidence>
<dbReference type="Proteomes" id="UP000001231">
    <property type="component" value="Chromosome"/>
</dbReference>
<dbReference type="EMBL" id="CP001707">
    <property type="protein sequence ID" value="ACV25517.1"/>
    <property type="molecule type" value="Genomic_DNA"/>
</dbReference>
<keyword evidence="3" id="KW-1185">Reference proteome</keyword>
<protein>
    <submittedName>
        <fullName evidence="2">Beta-lactamase</fullName>
    </submittedName>
</protein>
<dbReference type="InterPro" id="IPR050789">
    <property type="entry name" value="Diverse_Enzym_Activities"/>
</dbReference>
<dbReference type="HOGENOM" id="CLU_628186_0_0_6"/>
<dbReference type="STRING" id="523791.Kkor_0096"/>
<dbReference type="PROSITE" id="PS51257">
    <property type="entry name" value="PROKAR_LIPOPROTEIN"/>
    <property type="match status" value="1"/>
</dbReference>
<name>C7R686_KANKD</name>
<dbReference type="Pfam" id="PF00144">
    <property type="entry name" value="Beta-lactamase"/>
    <property type="match status" value="1"/>
</dbReference>
<dbReference type="PANTHER" id="PTHR43283:SF18">
    <property type="match status" value="1"/>
</dbReference>
<accession>C7R686</accession>
<dbReference type="Gene3D" id="3.40.710.10">
    <property type="entry name" value="DD-peptidase/beta-lactamase superfamily"/>
    <property type="match status" value="1"/>
</dbReference>
<dbReference type="AlphaFoldDB" id="C7R686"/>
<dbReference type="RefSeq" id="WP_012800032.1">
    <property type="nucleotide sequence ID" value="NC_013166.1"/>
</dbReference>
<reference evidence="2 3" key="1">
    <citation type="journal article" date="2009" name="Stand. Genomic Sci.">
        <title>Complete genome sequence of Kangiella koreensis type strain (SW-125).</title>
        <authorList>
            <person name="Han C."/>
            <person name="Sikorski J."/>
            <person name="Lapidus A."/>
            <person name="Nolan M."/>
            <person name="Glavina Del Rio T."/>
            <person name="Tice H."/>
            <person name="Cheng J.F."/>
            <person name="Lucas S."/>
            <person name="Chen F."/>
            <person name="Copeland A."/>
            <person name="Ivanova N."/>
            <person name="Mavromatis K."/>
            <person name="Ovchinnikova G."/>
            <person name="Pati A."/>
            <person name="Bruce D."/>
            <person name="Goodwin L."/>
            <person name="Pitluck S."/>
            <person name="Chen A."/>
            <person name="Palaniappan K."/>
            <person name="Land M."/>
            <person name="Hauser L."/>
            <person name="Chang Y.J."/>
            <person name="Jeffries C.D."/>
            <person name="Chain P."/>
            <person name="Saunders E."/>
            <person name="Brettin T."/>
            <person name="Goker M."/>
            <person name="Tindall B.J."/>
            <person name="Bristow J."/>
            <person name="Eisen J.A."/>
            <person name="Markowitz V."/>
            <person name="Hugenholtz P."/>
            <person name="Kyrpides N.C."/>
            <person name="Klenk H.P."/>
            <person name="Detter J.C."/>
        </authorList>
    </citation>
    <scope>NUCLEOTIDE SEQUENCE [LARGE SCALE GENOMIC DNA]</scope>
    <source>
        <strain evidence="3">DSM 16069 / KCTC 12182 / SW-125</strain>
    </source>
</reference>
<dbReference type="SUPFAM" id="SSF56601">
    <property type="entry name" value="beta-lactamase/transpeptidase-like"/>
    <property type="match status" value="1"/>
</dbReference>
<dbReference type="eggNOG" id="COG1680">
    <property type="taxonomic scope" value="Bacteria"/>
</dbReference>
<dbReference type="InterPro" id="IPR012338">
    <property type="entry name" value="Beta-lactam/transpept-like"/>
</dbReference>
<dbReference type="KEGG" id="kko:Kkor_0096"/>
<proteinExistence type="predicted"/>
<dbReference type="InterPro" id="IPR001466">
    <property type="entry name" value="Beta-lactam-related"/>
</dbReference>
<evidence type="ECO:0000259" key="1">
    <source>
        <dbReference type="Pfam" id="PF00144"/>
    </source>
</evidence>
<dbReference type="InParanoid" id="C7R686"/>
<sequence length="436" mass="48800">MKYVNTIIICLLLVGCGNYKTEELTEIPPEVKKSIQRAVDGKHRPGVVVGLINPNGTYFYSYGTAVVGQKKELSADSQFAIGSLTKLFTAEVFQRLVDNQTLSYQTKVKDIWPDIVDGGDTELWHLASHKAALPRKIPYEAIANNDPQLLLATLKRRESLPAEYEYSNTGMAILGLSLAQVQKNNLAGLMEKVVFKPMGLTQTSYQPNQEYLVGMHQVMEPVEQRNTSSVEIARGAGGLYSTAKDLAKFVSVQLNNTETATKARYEKIGWKKYKSEDFVSYYHGGDGNGNQAFVGYRPDNKVGVVLLSNSSTDDDLQTIALHLLDPAIELPKFDHQPARKYSHEELASLVGVYSIKGDTEGNSFTFEDSNGRLIYIEKTAEGELVRRTRMLGIGKDKFQLAEMPLTIHFLYTETKNYNAIMTFQDQEYYLVKKSDN</sequence>